<evidence type="ECO:0000256" key="5">
    <source>
        <dbReference type="ARBA" id="ARBA00022617"/>
    </source>
</evidence>
<comment type="similarity">
    <text evidence="12">Belongs to the cytochrome b561 family.</text>
</comment>
<dbReference type="PANTHER" id="PTHR30529">
    <property type="entry name" value="CYTOCHROME B561"/>
    <property type="match status" value="1"/>
</dbReference>
<evidence type="ECO:0000256" key="2">
    <source>
        <dbReference type="ARBA" id="ARBA00004651"/>
    </source>
</evidence>
<keyword evidence="5" id="KW-0349">Heme</keyword>
<feature type="transmembrane region" description="Helical" evidence="13">
    <location>
        <begin position="57"/>
        <end position="79"/>
    </location>
</feature>
<feature type="transmembrane region" description="Helical" evidence="13">
    <location>
        <begin position="100"/>
        <end position="121"/>
    </location>
</feature>
<dbReference type="InterPro" id="IPR011577">
    <property type="entry name" value="Cyt_b561_bac/Ni-Hgenase"/>
</dbReference>
<evidence type="ECO:0000256" key="6">
    <source>
        <dbReference type="ARBA" id="ARBA00022692"/>
    </source>
</evidence>
<evidence type="ECO:0000313" key="16">
    <source>
        <dbReference type="Proteomes" id="UP001431221"/>
    </source>
</evidence>
<protein>
    <submittedName>
        <fullName evidence="15">Cytochrome b/b6 domain-containing protein</fullName>
    </submittedName>
</protein>
<keyword evidence="3" id="KW-0813">Transport</keyword>
<reference evidence="15" key="1">
    <citation type="submission" date="2022-04" db="EMBL/GenBank/DDBJ databases">
        <title>Roseibium sp. CAU 1639 isolated from mud.</title>
        <authorList>
            <person name="Kim W."/>
        </authorList>
    </citation>
    <scope>NUCLEOTIDE SEQUENCE</scope>
    <source>
        <strain evidence="15">CAU 1639</strain>
    </source>
</reference>
<evidence type="ECO:0000256" key="7">
    <source>
        <dbReference type="ARBA" id="ARBA00022723"/>
    </source>
</evidence>
<sequence>MSRTQPVAYSPIHIILHWIIAALVLFQIVFGEGMDALERALRNGGTPDAGVSFMGNAHIWVGIAVLALTVIRLIVRVAYGVPAPLPGSAMQELAAKAVHGLLYLAMILVPATGLLAWYGGIHTVEELHELAEPLFIVLVSLLVLGALYHQFALKDGGLMRMFSTRS</sequence>
<evidence type="ECO:0000256" key="3">
    <source>
        <dbReference type="ARBA" id="ARBA00022448"/>
    </source>
</evidence>
<evidence type="ECO:0000256" key="1">
    <source>
        <dbReference type="ARBA" id="ARBA00001970"/>
    </source>
</evidence>
<gene>
    <name evidence="15" type="ORF">M0H32_11020</name>
</gene>
<evidence type="ECO:0000259" key="14">
    <source>
        <dbReference type="Pfam" id="PF01292"/>
    </source>
</evidence>
<evidence type="ECO:0000313" key="15">
    <source>
        <dbReference type="EMBL" id="MCK7612694.1"/>
    </source>
</evidence>
<keyword evidence="6 13" id="KW-0812">Transmembrane</keyword>
<dbReference type="EMBL" id="JALNMJ010000006">
    <property type="protein sequence ID" value="MCK7612694.1"/>
    <property type="molecule type" value="Genomic_DNA"/>
</dbReference>
<keyword evidence="9 13" id="KW-1133">Transmembrane helix</keyword>
<feature type="domain" description="Cytochrome b561 bacterial/Ni-hydrogenase" evidence="14">
    <location>
        <begin position="9"/>
        <end position="163"/>
    </location>
</feature>
<proteinExistence type="inferred from homology"/>
<comment type="cofactor">
    <cofactor evidence="1">
        <name>heme b</name>
        <dbReference type="ChEBI" id="CHEBI:60344"/>
    </cofactor>
</comment>
<keyword evidence="10" id="KW-0408">Iron</keyword>
<comment type="subcellular location">
    <subcellularLocation>
        <location evidence="2">Cell membrane</location>
        <topology evidence="2">Multi-pass membrane protein</topology>
    </subcellularLocation>
</comment>
<keyword evidence="8" id="KW-0249">Electron transport</keyword>
<keyword evidence="4" id="KW-1003">Cell membrane</keyword>
<evidence type="ECO:0000256" key="8">
    <source>
        <dbReference type="ARBA" id="ARBA00022982"/>
    </source>
</evidence>
<dbReference type="SUPFAM" id="SSF81342">
    <property type="entry name" value="Transmembrane di-heme cytochromes"/>
    <property type="match status" value="1"/>
</dbReference>
<evidence type="ECO:0000256" key="9">
    <source>
        <dbReference type="ARBA" id="ARBA00022989"/>
    </source>
</evidence>
<dbReference type="Pfam" id="PF01292">
    <property type="entry name" value="Ni_hydr_CYTB"/>
    <property type="match status" value="1"/>
</dbReference>
<accession>A0ABT0GTC6</accession>
<dbReference type="Proteomes" id="UP001431221">
    <property type="component" value="Unassembled WGS sequence"/>
</dbReference>
<evidence type="ECO:0000256" key="12">
    <source>
        <dbReference type="ARBA" id="ARBA00037975"/>
    </source>
</evidence>
<keyword evidence="16" id="KW-1185">Reference proteome</keyword>
<evidence type="ECO:0000256" key="13">
    <source>
        <dbReference type="SAM" id="Phobius"/>
    </source>
</evidence>
<feature type="transmembrane region" description="Helical" evidence="13">
    <location>
        <begin position="133"/>
        <end position="153"/>
    </location>
</feature>
<dbReference type="RefSeq" id="WP_248153845.1">
    <property type="nucleotide sequence ID" value="NZ_JALNMJ010000006.1"/>
</dbReference>
<evidence type="ECO:0000256" key="10">
    <source>
        <dbReference type="ARBA" id="ARBA00023004"/>
    </source>
</evidence>
<organism evidence="15 16">
    <name type="scientific">Roseibium sediminicola</name>
    <dbReference type="NCBI Taxonomy" id="2933272"/>
    <lineage>
        <taxon>Bacteria</taxon>
        <taxon>Pseudomonadati</taxon>
        <taxon>Pseudomonadota</taxon>
        <taxon>Alphaproteobacteria</taxon>
        <taxon>Hyphomicrobiales</taxon>
        <taxon>Stappiaceae</taxon>
        <taxon>Roseibium</taxon>
    </lineage>
</organism>
<dbReference type="PANTHER" id="PTHR30529:SF7">
    <property type="entry name" value="CYTOCHROME B561 BACTERIAL_NI-HYDROGENASE DOMAIN-CONTAINING PROTEIN"/>
    <property type="match status" value="1"/>
</dbReference>
<comment type="caution">
    <text evidence="15">The sequence shown here is derived from an EMBL/GenBank/DDBJ whole genome shotgun (WGS) entry which is preliminary data.</text>
</comment>
<keyword evidence="7" id="KW-0479">Metal-binding</keyword>
<keyword evidence="11 13" id="KW-0472">Membrane</keyword>
<name>A0ABT0GTC6_9HYPH</name>
<feature type="transmembrane region" description="Helical" evidence="13">
    <location>
        <begin position="12"/>
        <end position="30"/>
    </location>
</feature>
<evidence type="ECO:0000256" key="11">
    <source>
        <dbReference type="ARBA" id="ARBA00023136"/>
    </source>
</evidence>
<dbReference type="InterPro" id="IPR016174">
    <property type="entry name" value="Di-haem_cyt_TM"/>
</dbReference>
<dbReference type="InterPro" id="IPR052168">
    <property type="entry name" value="Cytochrome_b561_oxidase"/>
</dbReference>
<evidence type="ECO:0000256" key="4">
    <source>
        <dbReference type="ARBA" id="ARBA00022475"/>
    </source>
</evidence>